<organism evidence="13 14">
    <name type="scientific">Strongyloides stercoralis</name>
    <name type="common">Threadworm</name>
    <dbReference type="NCBI Taxonomy" id="6248"/>
    <lineage>
        <taxon>Eukaryota</taxon>
        <taxon>Metazoa</taxon>
        <taxon>Ecdysozoa</taxon>
        <taxon>Nematoda</taxon>
        <taxon>Chromadorea</taxon>
        <taxon>Rhabditida</taxon>
        <taxon>Tylenchina</taxon>
        <taxon>Panagrolaimomorpha</taxon>
        <taxon>Strongyloidoidea</taxon>
        <taxon>Strongyloididae</taxon>
        <taxon>Strongyloides</taxon>
    </lineage>
</organism>
<dbReference type="PRINTS" id="PR01000">
    <property type="entry name" value="SREBPS2PTASE"/>
</dbReference>
<comment type="function">
    <text evidence="10">Zinc metalloprotease that mediates intramembrane proteolysis of proteins such as ATF6, ATF6B, SREBF1/SREBP1 and SREBF2/SREBP2. Catalyzes the second step in the proteolytic activation of the sterol regulatory element-binding proteins (SREBPs) SREBF1/SREBP1 and SREBF2/SREBP2: cleaves SREBPs within the first transmembrane segment, thereby releasing the N-terminal segment with a portion of the transmembrane segment attached. Mature N-terminal SREBP fragments shuttle to the nucleus and activate gene transcription. Also mediates the second step in the proteolytic activation of the cyclic AMP-dependent transcription factor ATF-6 (ATF6 and ATF6B). Involved in intramembrane proteolysis during bone formation. In astrocytes and osteoblasts, upon DNA damage and ER stress, mediates the second step of the regulated intramembrane proteolytic activation of the transcription factor CREB3L1, leading to the inhibition of cell-cycle progression.</text>
</comment>
<dbReference type="GO" id="GO:0031293">
    <property type="term" value="P:membrane protein intracellular domain proteolysis"/>
    <property type="evidence" value="ECO:0007669"/>
    <property type="project" value="TreeGrafter"/>
</dbReference>
<dbReference type="SUPFAM" id="SSF50156">
    <property type="entry name" value="PDZ domain-like"/>
    <property type="match status" value="1"/>
</dbReference>
<feature type="transmembrane region" description="Helical" evidence="11">
    <location>
        <begin position="243"/>
        <end position="265"/>
    </location>
</feature>
<comment type="subcellular location">
    <subcellularLocation>
        <location evidence="2">Endomembrane system</location>
        <topology evidence="2">Multi-pass membrane protein</topology>
    </subcellularLocation>
</comment>
<feature type="transmembrane region" description="Helical" evidence="11">
    <location>
        <begin position="551"/>
        <end position="575"/>
    </location>
</feature>
<keyword evidence="6 11" id="KW-0812">Transmembrane</keyword>
<dbReference type="Proteomes" id="UP000035681">
    <property type="component" value="Unplaced"/>
</dbReference>
<proteinExistence type="inferred from homology"/>
<dbReference type="InterPro" id="IPR036034">
    <property type="entry name" value="PDZ_sf"/>
</dbReference>
<keyword evidence="8 11" id="KW-0472">Membrane</keyword>
<dbReference type="InterPro" id="IPR001193">
    <property type="entry name" value="MBTPS2"/>
</dbReference>
<evidence type="ECO:0000256" key="3">
    <source>
        <dbReference type="ARBA" id="ARBA00009989"/>
    </source>
</evidence>
<dbReference type="GO" id="GO:1905897">
    <property type="term" value="P:regulation of response to endoplasmic reticulum stress"/>
    <property type="evidence" value="ECO:0007669"/>
    <property type="project" value="TreeGrafter"/>
</dbReference>
<reference evidence="14" key="1">
    <citation type="submission" date="2024-02" db="UniProtKB">
        <authorList>
            <consortium name="WormBaseParasite"/>
        </authorList>
    </citation>
    <scope>IDENTIFICATION</scope>
</reference>
<evidence type="ECO:0000256" key="8">
    <source>
        <dbReference type="ARBA" id="ARBA00023136"/>
    </source>
</evidence>
<evidence type="ECO:0000256" key="6">
    <source>
        <dbReference type="ARBA" id="ARBA00022692"/>
    </source>
</evidence>
<evidence type="ECO:0000256" key="7">
    <source>
        <dbReference type="ARBA" id="ARBA00022989"/>
    </source>
</evidence>
<keyword evidence="13" id="KW-1185">Reference proteome</keyword>
<dbReference type="GO" id="GO:0004222">
    <property type="term" value="F:metalloendopeptidase activity"/>
    <property type="evidence" value="ECO:0007669"/>
    <property type="project" value="InterPro"/>
</dbReference>
<dbReference type="AlphaFoldDB" id="A0AAF5D5U3"/>
<evidence type="ECO:0000256" key="4">
    <source>
        <dbReference type="ARBA" id="ARBA00012347"/>
    </source>
</evidence>
<evidence type="ECO:0000313" key="13">
    <source>
        <dbReference type="Proteomes" id="UP000035681"/>
    </source>
</evidence>
<evidence type="ECO:0000256" key="10">
    <source>
        <dbReference type="ARBA" id="ARBA00045828"/>
    </source>
</evidence>
<comment type="similarity">
    <text evidence="3">Belongs to the peptidase M50A family.</text>
</comment>
<feature type="transmembrane region" description="Helical" evidence="11">
    <location>
        <begin position="506"/>
        <end position="525"/>
    </location>
</feature>
<dbReference type="GO" id="GO:0005737">
    <property type="term" value="C:cytoplasm"/>
    <property type="evidence" value="ECO:0007669"/>
    <property type="project" value="TreeGrafter"/>
</dbReference>
<evidence type="ECO:0000256" key="11">
    <source>
        <dbReference type="SAM" id="Phobius"/>
    </source>
</evidence>
<evidence type="ECO:0000259" key="12">
    <source>
        <dbReference type="Pfam" id="PF02163"/>
    </source>
</evidence>
<feature type="transmembrane region" description="Helical" evidence="11">
    <location>
        <begin position="81"/>
        <end position="103"/>
    </location>
</feature>
<feature type="transmembrane region" description="Helical" evidence="11">
    <location>
        <begin position="202"/>
        <end position="222"/>
    </location>
</feature>
<accession>A0AAF5D5U3</accession>
<protein>
    <recommendedName>
        <fullName evidence="5">Membrane-bound transcription factor site-2 protease</fullName>
        <ecNumber evidence="4">3.4.24.85</ecNumber>
    </recommendedName>
    <alternativeName>
        <fullName evidence="9">Endopeptidase S2P</fullName>
    </alternativeName>
</protein>
<dbReference type="Pfam" id="PF02163">
    <property type="entry name" value="Peptidase_M50"/>
    <property type="match status" value="1"/>
</dbReference>
<evidence type="ECO:0000256" key="2">
    <source>
        <dbReference type="ARBA" id="ARBA00004127"/>
    </source>
</evidence>
<feature type="domain" description="Peptidase M50" evidence="12">
    <location>
        <begin position="185"/>
        <end position="555"/>
    </location>
</feature>
<dbReference type="WBParaSite" id="TCONS_00007278.p1">
    <property type="protein sequence ID" value="TCONS_00007278.p1"/>
    <property type="gene ID" value="XLOC_005317"/>
</dbReference>
<sequence>MPFISFLAIILFLWSCLYLIDHYLKVSGYQFYINFVERYSLTISVLQLKLYINKISSNSAFSLSYEKNTKFYEKFSKLLDIWFAVGGFCGLICFIGISIYLVYRLILDLSLFTSLLASSNDSFRTYPISFHDKFSNDTIITTQKSIDAIDTAIMYVVSKHQQPQQSGITPIIPGVNLPISQIPIFIIVLIICGIFHEIGHAIASLHCNVTVNGFGIFIIAVYPGAFTDINTQQLERLSYSSKLWIFCAGIWHNLTLSALFALLFFTSSFLLSPLYSENNGILVTEVFEESGLSGIAGLRPGHVITSINGCDVCNISTYFDCLNAIEKGVHPNGYLIDSEIVYQQTASNYDIIDNEIRCCDEFQNTTISSHLCFLYNKPHDTKELPSVTPAVEFKETLGLKKIRKKNFNFFQKKFSCFPAKQVTDLRKCFYDSKSIYNKLDNMECVTPALFNGTFLVRLEIKNEDKPVLFIGKLDELRFMIDAHHLTPRFSFLPTWPPVMFELVCKYFITFSLALALINAVPCYSLDGQFICRTIVEYYYGGKRRRKKEKTIALVLLLGSCIFVANFVIGLIKFAFLHSN</sequence>
<evidence type="ECO:0000256" key="1">
    <source>
        <dbReference type="ARBA" id="ARBA00001350"/>
    </source>
</evidence>
<evidence type="ECO:0000313" key="14">
    <source>
        <dbReference type="WBParaSite" id="TCONS_00007278.p1"/>
    </source>
</evidence>
<dbReference type="GO" id="GO:0012505">
    <property type="term" value="C:endomembrane system"/>
    <property type="evidence" value="ECO:0007669"/>
    <property type="project" value="UniProtKB-SubCell"/>
</dbReference>
<name>A0AAF5D5U3_STRER</name>
<dbReference type="PANTHER" id="PTHR13325">
    <property type="entry name" value="PROTEASE M50 MEMBRANE-BOUND TRANSCRIPTION FACTOR SITE 2 PROTEASE"/>
    <property type="match status" value="1"/>
</dbReference>
<evidence type="ECO:0000256" key="9">
    <source>
        <dbReference type="ARBA" id="ARBA00032658"/>
    </source>
</evidence>
<dbReference type="PANTHER" id="PTHR13325:SF3">
    <property type="entry name" value="MEMBRANE-BOUND TRANSCRIPTION FACTOR SITE-2 PROTEASE"/>
    <property type="match status" value="1"/>
</dbReference>
<feature type="transmembrane region" description="Helical" evidence="11">
    <location>
        <begin position="175"/>
        <end position="196"/>
    </location>
</feature>
<dbReference type="GO" id="GO:0016020">
    <property type="term" value="C:membrane"/>
    <property type="evidence" value="ECO:0007669"/>
    <property type="project" value="InterPro"/>
</dbReference>
<evidence type="ECO:0000256" key="5">
    <source>
        <dbReference type="ARBA" id="ARBA00014400"/>
    </source>
</evidence>
<keyword evidence="7 11" id="KW-1133">Transmembrane helix</keyword>
<comment type="catalytic activity">
    <reaction evidence="1">
        <text>Cleaves several transcription factors that are type-2 transmembrane proteins within membrane-spanning domains. Known substrates include sterol regulatory element-binding protein (SREBP) -1, SREBP-2 and forms of the transcriptional activator ATF6. SREBP-2 is cleaved at the site 477-DRSRILL-|-CVLTFLCLSFNPLTSLLQWGGA-505. The residues Asn-Pro, 11 residues distal to the site of cleavage in the membrane-spanning domain, are important for cleavage by S2P endopeptidase. Replacement of either of these residues does not prevent cleavage, but there is no cleavage if both of these residues are replaced.</text>
        <dbReference type="EC" id="3.4.24.85"/>
    </reaction>
</comment>
<dbReference type="InterPro" id="IPR008915">
    <property type="entry name" value="Peptidase_M50"/>
</dbReference>
<dbReference type="EC" id="3.4.24.85" evidence="4"/>